<dbReference type="PANTHER" id="PTHR22916">
    <property type="entry name" value="GLYCOSYLTRANSFERASE"/>
    <property type="match status" value="1"/>
</dbReference>
<dbReference type="CDD" id="cd00761">
    <property type="entry name" value="Glyco_tranf_GTA_type"/>
    <property type="match status" value="1"/>
</dbReference>
<evidence type="ECO:0000313" key="3">
    <source>
        <dbReference type="EMBL" id="MFC5449751.1"/>
    </source>
</evidence>
<dbReference type="RefSeq" id="WP_270885090.1">
    <property type="nucleotide sequence ID" value="NZ_JAQFVF010000083.1"/>
</dbReference>
<proteinExistence type="inferred from homology"/>
<dbReference type="EMBL" id="JBHSMJ010000022">
    <property type="protein sequence ID" value="MFC5449751.1"/>
    <property type="molecule type" value="Genomic_DNA"/>
</dbReference>
<dbReference type="Pfam" id="PF00535">
    <property type="entry name" value="Glycos_transf_2"/>
    <property type="match status" value="1"/>
</dbReference>
<sequence length="271" mass="32304">MQKAEVTVVIPVYNREKYIENAIKSVQEQTYKDWKMIVIDDGSTDNSVQVIKPFRSDKRIQLVTLPRNQGIAKALQTALNMIRTPYFVIVDSDDWIIPNTLEVLLKEMKKQPESTSLIYGNTKVWQEKNGELKKIHVQKHRSFQDKYDLLLYNQMFYPRFFRTVTVRQVGGFKTDDPYEGRYAEDRNLLLRLIAISRFHWVDKNLYNLRKHSNNITKRENIKKFETVMRYVYTKVLKDWGNEYEPVFKVTKSGWLIIKELKKIIKKNNTEK</sequence>
<comment type="caution">
    <text evidence="3">The sequence shown here is derived from an EMBL/GenBank/DDBJ whole genome shotgun (WGS) entry which is preliminary data.</text>
</comment>
<name>A0ABW0K9S2_9BACL</name>
<organism evidence="3 4">
    <name type="scientific">Paenibacillus aestuarii</name>
    <dbReference type="NCBI Taxonomy" id="516965"/>
    <lineage>
        <taxon>Bacteria</taxon>
        <taxon>Bacillati</taxon>
        <taxon>Bacillota</taxon>
        <taxon>Bacilli</taxon>
        <taxon>Bacillales</taxon>
        <taxon>Paenibacillaceae</taxon>
        <taxon>Paenibacillus</taxon>
    </lineage>
</organism>
<protein>
    <submittedName>
        <fullName evidence="3">Glycosyltransferase family 2 protein</fullName>
    </submittedName>
</protein>
<keyword evidence="4" id="KW-1185">Reference proteome</keyword>
<evidence type="ECO:0000256" key="1">
    <source>
        <dbReference type="ARBA" id="ARBA00006739"/>
    </source>
</evidence>
<feature type="domain" description="Glycosyltransferase 2-like" evidence="2">
    <location>
        <begin position="7"/>
        <end position="157"/>
    </location>
</feature>
<accession>A0ABW0K9S2</accession>
<dbReference type="Gene3D" id="3.90.550.10">
    <property type="entry name" value="Spore Coat Polysaccharide Biosynthesis Protein SpsA, Chain A"/>
    <property type="match status" value="1"/>
</dbReference>
<dbReference type="PANTHER" id="PTHR22916:SF3">
    <property type="entry name" value="UDP-GLCNAC:BETAGAL BETA-1,3-N-ACETYLGLUCOSAMINYLTRANSFERASE-LIKE PROTEIN 1"/>
    <property type="match status" value="1"/>
</dbReference>
<reference evidence="4" key="1">
    <citation type="journal article" date="2019" name="Int. J. Syst. Evol. Microbiol.">
        <title>The Global Catalogue of Microorganisms (GCM) 10K type strain sequencing project: providing services to taxonomists for standard genome sequencing and annotation.</title>
        <authorList>
            <consortium name="The Broad Institute Genomics Platform"/>
            <consortium name="The Broad Institute Genome Sequencing Center for Infectious Disease"/>
            <person name="Wu L."/>
            <person name="Ma J."/>
        </authorList>
    </citation>
    <scope>NUCLEOTIDE SEQUENCE [LARGE SCALE GENOMIC DNA]</scope>
    <source>
        <strain evidence="4">KACC 11904</strain>
    </source>
</reference>
<evidence type="ECO:0000313" key="4">
    <source>
        <dbReference type="Proteomes" id="UP001596044"/>
    </source>
</evidence>
<dbReference type="InterPro" id="IPR001173">
    <property type="entry name" value="Glyco_trans_2-like"/>
</dbReference>
<dbReference type="InterPro" id="IPR029044">
    <property type="entry name" value="Nucleotide-diphossugar_trans"/>
</dbReference>
<gene>
    <name evidence="3" type="ORF">ACFPOG_15950</name>
</gene>
<evidence type="ECO:0000259" key="2">
    <source>
        <dbReference type="Pfam" id="PF00535"/>
    </source>
</evidence>
<dbReference type="SUPFAM" id="SSF53448">
    <property type="entry name" value="Nucleotide-diphospho-sugar transferases"/>
    <property type="match status" value="1"/>
</dbReference>
<comment type="similarity">
    <text evidence="1">Belongs to the glycosyltransferase 2 family.</text>
</comment>
<dbReference type="Proteomes" id="UP001596044">
    <property type="component" value="Unassembled WGS sequence"/>
</dbReference>